<evidence type="ECO:0000313" key="4">
    <source>
        <dbReference type="EMBL" id="KAF2811125.1"/>
    </source>
</evidence>
<accession>A0A6A6YT33</accession>
<organism evidence="4">
    <name type="scientific">Mytilinidion resinicola</name>
    <dbReference type="NCBI Taxonomy" id="574789"/>
    <lineage>
        <taxon>Eukaryota</taxon>
        <taxon>Fungi</taxon>
        <taxon>Dikarya</taxon>
        <taxon>Ascomycota</taxon>
        <taxon>Pezizomycotina</taxon>
        <taxon>Dothideomycetes</taxon>
        <taxon>Pleosporomycetidae</taxon>
        <taxon>Mytilinidiales</taxon>
        <taxon>Mytilinidiaceae</taxon>
        <taxon>Mytilinidion</taxon>
    </lineage>
</organism>
<keyword evidence="5" id="KW-1185">Reference proteome</keyword>
<protein>
    <recommendedName>
        <fullName evidence="3">CBM-cenC domain-containing protein</fullName>
    </recommendedName>
</protein>
<evidence type="ECO:0000259" key="3">
    <source>
        <dbReference type="Pfam" id="PF02018"/>
    </source>
</evidence>
<dbReference type="GeneID" id="54460731"/>
<feature type="chain" id="PRO_5044629335" description="CBM-cenC domain-containing protein" evidence="2">
    <location>
        <begin position="19"/>
        <end position="297"/>
    </location>
</feature>
<keyword evidence="2" id="KW-0732">Signal</keyword>
<evidence type="ECO:0000313" key="5">
    <source>
        <dbReference type="Proteomes" id="UP000504636"/>
    </source>
</evidence>
<dbReference type="InterPro" id="IPR003305">
    <property type="entry name" value="CenC_carb-bd"/>
</dbReference>
<name>A0A6A6YT33_9PEZI</name>
<reference evidence="6" key="2">
    <citation type="submission" date="2020-04" db="EMBL/GenBank/DDBJ databases">
        <authorList>
            <consortium name="NCBI Genome Project"/>
        </authorList>
    </citation>
    <scope>NUCLEOTIDE SEQUENCE</scope>
    <source>
        <strain evidence="6">CBS 304.34</strain>
    </source>
</reference>
<keyword evidence="1" id="KW-0378">Hydrolase</keyword>
<dbReference type="InterPro" id="IPR008979">
    <property type="entry name" value="Galactose-bd-like_sf"/>
</dbReference>
<proteinExistence type="predicted"/>
<dbReference type="GO" id="GO:0016798">
    <property type="term" value="F:hydrolase activity, acting on glycosyl bonds"/>
    <property type="evidence" value="ECO:0007669"/>
    <property type="project" value="InterPro"/>
</dbReference>
<dbReference type="RefSeq" id="XP_033578089.1">
    <property type="nucleotide sequence ID" value="XM_033719838.1"/>
</dbReference>
<dbReference type="SUPFAM" id="SSF49785">
    <property type="entry name" value="Galactose-binding domain-like"/>
    <property type="match status" value="1"/>
</dbReference>
<dbReference type="Proteomes" id="UP000504636">
    <property type="component" value="Unplaced"/>
</dbReference>
<evidence type="ECO:0000256" key="1">
    <source>
        <dbReference type="ARBA" id="ARBA00022801"/>
    </source>
</evidence>
<gene>
    <name evidence="4 6" type="ORF">BDZ99DRAFT_462397</name>
</gene>
<feature type="domain" description="CBM-cenC" evidence="3">
    <location>
        <begin position="124"/>
        <end position="251"/>
    </location>
</feature>
<reference evidence="4 6" key="1">
    <citation type="journal article" date="2020" name="Stud. Mycol.">
        <title>101 Dothideomycetes genomes: a test case for predicting lifestyles and emergence of pathogens.</title>
        <authorList>
            <person name="Haridas S."/>
            <person name="Albert R."/>
            <person name="Binder M."/>
            <person name="Bloem J."/>
            <person name="Labutti K."/>
            <person name="Salamov A."/>
            <person name="Andreopoulos B."/>
            <person name="Baker S."/>
            <person name="Barry K."/>
            <person name="Bills G."/>
            <person name="Bluhm B."/>
            <person name="Cannon C."/>
            <person name="Castanera R."/>
            <person name="Culley D."/>
            <person name="Daum C."/>
            <person name="Ezra D."/>
            <person name="Gonzalez J."/>
            <person name="Henrissat B."/>
            <person name="Kuo A."/>
            <person name="Liang C."/>
            <person name="Lipzen A."/>
            <person name="Lutzoni F."/>
            <person name="Magnuson J."/>
            <person name="Mondo S."/>
            <person name="Nolan M."/>
            <person name="Ohm R."/>
            <person name="Pangilinan J."/>
            <person name="Park H.-J."/>
            <person name="Ramirez L."/>
            <person name="Alfaro M."/>
            <person name="Sun H."/>
            <person name="Tritt A."/>
            <person name="Yoshinaga Y."/>
            <person name="Zwiers L.-H."/>
            <person name="Turgeon B."/>
            <person name="Goodwin S."/>
            <person name="Spatafora J."/>
            <person name="Crous P."/>
            <person name="Grigoriev I."/>
        </authorList>
    </citation>
    <scope>NUCLEOTIDE SEQUENCE</scope>
    <source>
        <strain evidence="4 6">CBS 304.34</strain>
    </source>
</reference>
<dbReference type="OrthoDB" id="10319288at2759"/>
<dbReference type="EMBL" id="MU003699">
    <property type="protein sequence ID" value="KAF2811125.1"/>
    <property type="molecule type" value="Genomic_DNA"/>
</dbReference>
<reference evidence="6" key="3">
    <citation type="submission" date="2025-04" db="UniProtKB">
        <authorList>
            <consortium name="RefSeq"/>
        </authorList>
    </citation>
    <scope>IDENTIFICATION</scope>
    <source>
        <strain evidence="6">CBS 304.34</strain>
    </source>
</reference>
<dbReference type="AlphaFoldDB" id="A0A6A6YT33"/>
<evidence type="ECO:0000313" key="6">
    <source>
        <dbReference type="RefSeq" id="XP_033578089.1"/>
    </source>
</evidence>
<sequence>MLFLFSVAIAQLLVSTTALSVAKRATDCAGIESGTTYKAGGKLFAVEADALRTNNNLALPLFGGSFIDCMTSCATTTGCTDVSYTSGGTCYLKQGTVGGITGIETGTCDGKVVQPSSTCNHTANAVVNGDFENQCCGYLAPWIVVPGRSSDNTVLKGPGAGGGTVAPGPADGNYVISVQQTQENAISYITQGISVCPGTTYRLSLAARRNSAAATALAFYVSATVDVGTKGYNIIMYSKNVASSSWTTFTADQDLVIPATELTSTYGVLQIQFSNVAQANTGTKELWIDSIQLMPVS</sequence>
<dbReference type="Pfam" id="PF02018">
    <property type="entry name" value="CBM_4_9"/>
    <property type="match status" value="1"/>
</dbReference>
<feature type="signal peptide" evidence="2">
    <location>
        <begin position="1"/>
        <end position="18"/>
    </location>
</feature>
<dbReference type="Gene3D" id="2.60.120.260">
    <property type="entry name" value="Galactose-binding domain-like"/>
    <property type="match status" value="1"/>
</dbReference>
<evidence type="ECO:0000256" key="2">
    <source>
        <dbReference type="SAM" id="SignalP"/>
    </source>
</evidence>